<feature type="transmembrane region" description="Helical" evidence="1">
    <location>
        <begin position="117"/>
        <end position="135"/>
    </location>
</feature>
<name>A0A840TPY5_9BACT</name>
<protein>
    <recommendedName>
        <fullName evidence="4">Glycosyltransferase RgtA/B/C/D-like domain-containing protein</fullName>
    </recommendedName>
</protein>
<keyword evidence="1" id="KW-0472">Membrane</keyword>
<evidence type="ECO:0000256" key="1">
    <source>
        <dbReference type="SAM" id="Phobius"/>
    </source>
</evidence>
<keyword evidence="3" id="KW-1185">Reference proteome</keyword>
<gene>
    <name evidence="2" type="ORF">HNQ92_003113</name>
</gene>
<sequence length="420" mass="48710">MKPQALIQRKNALLLAAVILMVAALSWSFYQWRGQRMSSNWMGPFLSAAQNLMPGQRVFLIDIDDVKHFKALASVAEEDAYVFRQSTILVPYIYDPIGYPYLIRAATTLFPFVGHQLAIILFQSLVHLILCYSLLSSQHLSASFRILFLVLYALNPLVLRFVTFNHYYFWQVIPSFWLLFISLKISHRVGWGVLWFVLPFVLLARPTTLFAVLVCIVYWYKFKSKKWAIGYTVWLALLGSWLYVPNQKNPWHTMYVGVGAYSNPYGINLSDDDAYALYEQHTGIPLNPSTGGNYFELPVQRQYRDITQHTFLTIWQDKPFLLLKNAVINFFGGFSIGYVNKAPDWLNYLVSFSGLLFVGVLWYFKKFKILLFVVLSMAGYVLYYPPIQAYMYGNYLLLVWGLIEVLEAMRRKYPHAVKIT</sequence>
<dbReference type="RefSeq" id="WP_184174904.1">
    <property type="nucleotide sequence ID" value="NZ_JACHGF010000004.1"/>
</dbReference>
<dbReference type="EMBL" id="JACHGF010000004">
    <property type="protein sequence ID" value="MBB5284965.1"/>
    <property type="molecule type" value="Genomic_DNA"/>
</dbReference>
<feature type="transmembrane region" description="Helical" evidence="1">
    <location>
        <begin position="369"/>
        <end position="386"/>
    </location>
</feature>
<comment type="caution">
    <text evidence="2">The sequence shown here is derived from an EMBL/GenBank/DDBJ whole genome shotgun (WGS) entry which is preliminary data.</text>
</comment>
<dbReference type="AlphaFoldDB" id="A0A840TPY5"/>
<reference evidence="2 3" key="1">
    <citation type="submission" date="2020-08" db="EMBL/GenBank/DDBJ databases">
        <title>Genomic Encyclopedia of Type Strains, Phase IV (KMG-IV): sequencing the most valuable type-strain genomes for metagenomic binning, comparative biology and taxonomic classification.</title>
        <authorList>
            <person name="Goeker M."/>
        </authorList>
    </citation>
    <scope>NUCLEOTIDE SEQUENCE [LARGE SCALE GENOMIC DNA]</scope>
    <source>
        <strain evidence="2 3">DSM 105074</strain>
    </source>
</reference>
<feature type="transmembrane region" description="Helical" evidence="1">
    <location>
        <begin position="193"/>
        <end position="220"/>
    </location>
</feature>
<evidence type="ECO:0000313" key="2">
    <source>
        <dbReference type="EMBL" id="MBB5284965.1"/>
    </source>
</evidence>
<feature type="transmembrane region" description="Helical" evidence="1">
    <location>
        <begin position="12"/>
        <end position="32"/>
    </location>
</feature>
<feature type="transmembrane region" description="Helical" evidence="1">
    <location>
        <begin position="226"/>
        <end position="244"/>
    </location>
</feature>
<feature type="transmembrane region" description="Helical" evidence="1">
    <location>
        <begin position="142"/>
        <end position="162"/>
    </location>
</feature>
<accession>A0A840TPY5</accession>
<organism evidence="2 3">
    <name type="scientific">Rhabdobacter roseus</name>
    <dbReference type="NCBI Taxonomy" id="1655419"/>
    <lineage>
        <taxon>Bacteria</taxon>
        <taxon>Pseudomonadati</taxon>
        <taxon>Bacteroidota</taxon>
        <taxon>Cytophagia</taxon>
        <taxon>Cytophagales</taxon>
        <taxon>Cytophagaceae</taxon>
        <taxon>Rhabdobacter</taxon>
    </lineage>
</organism>
<dbReference type="Proteomes" id="UP000557307">
    <property type="component" value="Unassembled WGS sequence"/>
</dbReference>
<proteinExistence type="predicted"/>
<evidence type="ECO:0000313" key="3">
    <source>
        <dbReference type="Proteomes" id="UP000557307"/>
    </source>
</evidence>
<keyword evidence="1" id="KW-0812">Transmembrane</keyword>
<keyword evidence="1" id="KW-1133">Transmembrane helix</keyword>
<feature type="transmembrane region" description="Helical" evidence="1">
    <location>
        <begin position="345"/>
        <end position="364"/>
    </location>
</feature>
<evidence type="ECO:0008006" key="4">
    <source>
        <dbReference type="Google" id="ProtNLM"/>
    </source>
</evidence>